<dbReference type="CDD" id="cd04301">
    <property type="entry name" value="NAT_SF"/>
    <property type="match status" value="1"/>
</dbReference>
<dbReference type="AlphaFoldDB" id="A0ABD1Y790"/>
<keyword evidence="2" id="KW-1185">Reference proteome</keyword>
<reference evidence="1 2" key="1">
    <citation type="submission" date="2024-09" db="EMBL/GenBank/DDBJ databases">
        <title>Chromosome-scale assembly of Riccia fluitans.</title>
        <authorList>
            <person name="Paukszto L."/>
            <person name="Sawicki J."/>
            <person name="Karawczyk K."/>
            <person name="Piernik-Szablinska J."/>
            <person name="Szczecinska M."/>
            <person name="Mazdziarz M."/>
        </authorList>
    </citation>
    <scope>NUCLEOTIDE SEQUENCE [LARGE SCALE GENOMIC DNA]</scope>
    <source>
        <strain evidence="1">Rf_01</strain>
        <tissue evidence="1">Aerial parts of the thallus</tissue>
    </source>
</reference>
<protein>
    <recommendedName>
        <fullName evidence="3">N-acetyltransferase domain-containing protein</fullName>
    </recommendedName>
</protein>
<evidence type="ECO:0008006" key="3">
    <source>
        <dbReference type="Google" id="ProtNLM"/>
    </source>
</evidence>
<dbReference type="EMBL" id="JBHFFA010000006">
    <property type="protein sequence ID" value="KAL2622626.1"/>
    <property type="molecule type" value="Genomic_DNA"/>
</dbReference>
<evidence type="ECO:0000313" key="2">
    <source>
        <dbReference type="Proteomes" id="UP001605036"/>
    </source>
</evidence>
<gene>
    <name evidence="1" type="ORF">R1flu_002831</name>
</gene>
<name>A0ABD1Y790_9MARC</name>
<organism evidence="1 2">
    <name type="scientific">Riccia fluitans</name>
    <dbReference type="NCBI Taxonomy" id="41844"/>
    <lineage>
        <taxon>Eukaryota</taxon>
        <taxon>Viridiplantae</taxon>
        <taxon>Streptophyta</taxon>
        <taxon>Embryophyta</taxon>
        <taxon>Marchantiophyta</taxon>
        <taxon>Marchantiopsida</taxon>
        <taxon>Marchantiidae</taxon>
        <taxon>Marchantiales</taxon>
        <taxon>Ricciaceae</taxon>
        <taxon>Riccia</taxon>
    </lineage>
</organism>
<sequence>MRTAVVTFTRLEKIWPEQVECLRRSRRLTVLLLKKADSGGNNSSTLSDCLQQSTVVSSFSPWVAPSYQRSRYGSRVLLWIVRELRRKGICDIAMTPTPKLRSRQT</sequence>
<comment type="caution">
    <text evidence="1">The sequence shown here is derived from an EMBL/GenBank/DDBJ whole genome shotgun (WGS) entry which is preliminary data.</text>
</comment>
<proteinExistence type="predicted"/>
<dbReference type="Proteomes" id="UP001605036">
    <property type="component" value="Unassembled WGS sequence"/>
</dbReference>
<evidence type="ECO:0000313" key="1">
    <source>
        <dbReference type="EMBL" id="KAL2622626.1"/>
    </source>
</evidence>
<accession>A0ABD1Y790</accession>